<evidence type="ECO:0000313" key="5">
    <source>
        <dbReference type="Proteomes" id="UP000244081"/>
    </source>
</evidence>
<feature type="region of interest" description="Disordered" evidence="2">
    <location>
        <begin position="1"/>
        <end position="20"/>
    </location>
</feature>
<feature type="region of interest" description="Disordered" evidence="2">
    <location>
        <begin position="27"/>
        <end position="70"/>
    </location>
</feature>
<feature type="coiled-coil region" evidence="1">
    <location>
        <begin position="97"/>
        <end position="140"/>
    </location>
</feature>
<evidence type="ECO:0000256" key="2">
    <source>
        <dbReference type="SAM" id="MobiDB-lite"/>
    </source>
</evidence>
<dbReference type="AlphaFoldDB" id="A0A2T5VEC4"/>
<dbReference type="InterPro" id="IPR011990">
    <property type="entry name" value="TPR-like_helical_dom_sf"/>
</dbReference>
<feature type="region of interest" description="Disordered" evidence="2">
    <location>
        <begin position="823"/>
        <end position="938"/>
    </location>
</feature>
<gene>
    <name evidence="4" type="ORF">C8N35_101143</name>
</gene>
<feature type="compositionally biased region" description="Basic and acidic residues" evidence="2">
    <location>
        <begin position="27"/>
        <end position="52"/>
    </location>
</feature>
<feature type="domain" description="Peptidoglycan binding-like" evidence="3">
    <location>
        <begin position="1155"/>
        <end position="1210"/>
    </location>
</feature>
<feature type="compositionally biased region" description="Basic and acidic residues" evidence="2">
    <location>
        <begin position="729"/>
        <end position="748"/>
    </location>
</feature>
<keyword evidence="1" id="KW-0175">Coiled coil</keyword>
<feature type="coiled-coil region" evidence="1">
    <location>
        <begin position="580"/>
        <end position="607"/>
    </location>
</feature>
<dbReference type="InterPro" id="IPR036365">
    <property type="entry name" value="PGBD-like_sf"/>
</dbReference>
<dbReference type="SMART" id="SM00671">
    <property type="entry name" value="SEL1"/>
    <property type="match status" value="4"/>
</dbReference>
<sequence>MFRPGTSADERAQPPGGIERRRAARLEEREQAVFHDDRDPPARHEPAPRLRAQETMSGREQPAVFAERRSAQSVDFERHFRDLADRIDSLREPQGAFAGLRDEIVELRRSVERRERDGMSDRDLDEIARLTDAVERMRREGHDPQLAGDVRAEIADLRDLVMSQNIDGTMKTLESGYAHIVERLDDMRRQIQDPHTLSVLEQRLDDIEQGLADIPRATSFAGFDDRLDDMAGRLHDLAMRGGLQGLDHLEDEMRGLRAAIGELDVADLVRSVDSQLRDLGARMDEMAHVLPGDLHDRLAAFEERLPDRDILDALNHRMERISSMLAEDRASAGGTSERVDERLSEILGRLDRIERQGGASADFNPGDFEKTLSLLEKRIESLTNKLDTIDGMPLDAGSLDHAISRIDAAADKIGAERIAELQDQLAGIVRALGEGGGHDGGELVALRQDVSALRNELTHNETLVAAIEPQIQQLAHSLVTDSGGAPDDAKLQRIEQQIAVIAGQLDATEDRLSGLGDIEATLERIDASLSGRAQGAQGEAAASSGAGGGASDAAINGLRGDLARLFEAAQDNRRETDDSIDQVQKVLNDIVARLAALEDDSQALEEVGFADVAVAAGGGGHRVSMGRPPHAPRHPSGRQPASGRHTDASDHDETEEGELPDLSTVEDLPLEPGSGKPDLAAMLRAQAAEGRGQIAGGDRKADFIAAARRAAQAAAAEVAADEDGAGAQTKDRGAWLRDKLKRSRDDAKVAPVSPDEAAERGMTRAEKKAKKKKDQGSEAKASGSASGSTSRLRRPLVYAAAAVILTIGALKVSTILDVTPQEPAPVADNGTQGAKVAANQPGADTRAVPPAPSSTPDKAVTFQQPAAQPGSFEAPGTVQPFGEFESGSTPQAAGRENAELSGAPRTQPSTAPQASVAPRGEQPAPRDSVPSAPAPDEAAGPLALRMAANNGNPRAQFEIALRYTEGKGVPADLVKAAEWYKRAAEGGLAPAQYRLGSFYEKGRGVQKNLAEARKWYQRAADQGNVKAMHNMAVLLADGSLGKPDFAGAARWFEKAAEHGVRDSQFNLGVLYARGLGVKKDLAASYKWFAIAAKLGDNDAATKRDEIANSLPEAQLAEARKAVSSWKQRNADDAANTVKPDDAWKEKPGDAADMSQELVKQAQLLLTHLGFDPGPSDGVIGPKTVDAVRTFQIQAGLPVDGAIDRKLIRALAGRSI</sequence>
<feature type="compositionally biased region" description="Basic and acidic residues" evidence="2">
    <location>
        <begin position="8"/>
        <end position="20"/>
    </location>
</feature>
<evidence type="ECO:0000313" key="4">
    <source>
        <dbReference type="EMBL" id="PTW62108.1"/>
    </source>
</evidence>
<dbReference type="Gene3D" id="1.25.40.10">
    <property type="entry name" value="Tetratricopeptide repeat domain"/>
    <property type="match status" value="1"/>
</dbReference>
<feature type="region of interest" description="Disordered" evidence="2">
    <location>
        <begin position="1124"/>
        <end position="1148"/>
    </location>
</feature>
<dbReference type="SUPFAM" id="SSF81901">
    <property type="entry name" value="HCP-like"/>
    <property type="match status" value="1"/>
</dbReference>
<dbReference type="Gene3D" id="1.10.101.10">
    <property type="entry name" value="PGBD-like superfamily/PGBD"/>
    <property type="match status" value="1"/>
</dbReference>
<dbReference type="RefSeq" id="WP_107987722.1">
    <property type="nucleotide sequence ID" value="NZ_QAYG01000001.1"/>
</dbReference>
<evidence type="ECO:0000256" key="1">
    <source>
        <dbReference type="SAM" id="Coils"/>
    </source>
</evidence>
<comment type="caution">
    <text evidence="4">The sequence shown here is derived from an EMBL/GenBank/DDBJ whole genome shotgun (WGS) entry which is preliminary data.</text>
</comment>
<dbReference type="EMBL" id="QAYG01000001">
    <property type="protein sequence ID" value="PTW62108.1"/>
    <property type="molecule type" value="Genomic_DNA"/>
</dbReference>
<reference evidence="4 5" key="1">
    <citation type="submission" date="2018-04" db="EMBL/GenBank/DDBJ databases">
        <title>Genomic Encyclopedia of Archaeal and Bacterial Type Strains, Phase II (KMG-II): from individual species to whole genera.</title>
        <authorList>
            <person name="Goeker M."/>
        </authorList>
    </citation>
    <scope>NUCLEOTIDE SEQUENCE [LARGE SCALE GENOMIC DNA]</scope>
    <source>
        <strain evidence="4 5">DSM 23382</strain>
    </source>
</reference>
<dbReference type="InterPro" id="IPR036366">
    <property type="entry name" value="PGBDSf"/>
</dbReference>
<protein>
    <submittedName>
        <fullName evidence="4">Localization factor PodJL</fullName>
    </submittedName>
</protein>
<evidence type="ECO:0000259" key="3">
    <source>
        <dbReference type="Pfam" id="PF01471"/>
    </source>
</evidence>
<dbReference type="Pfam" id="PF08238">
    <property type="entry name" value="Sel1"/>
    <property type="match status" value="4"/>
</dbReference>
<name>A0A2T5VEC4_9HYPH</name>
<keyword evidence="5" id="KW-1185">Reference proteome</keyword>
<dbReference type="PANTHER" id="PTHR11102:SF160">
    <property type="entry name" value="ERAD-ASSOCIATED E3 UBIQUITIN-PROTEIN LIGASE COMPONENT HRD3"/>
    <property type="match status" value="1"/>
</dbReference>
<dbReference type="OrthoDB" id="5295703at2"/>
<feature type="coiled-coil region" evidence="1">
    <location>
        <begin position="336"/>
        <end position="392"/>
    </location>
</feature>
<dbReference type="Proteomes" id="UP000244081">
    <property type="component" value="Unassembled WGS sequence"/>
</dbReference>
<feature type="region of interest" description="Disordered" evidence="2">
    <location>
        <begin position="717"/>
        <end position="792"/>
    </location>
</feature>
<dbReference type="SUPFAM" id="SSF47090">
    <property type="entry name" value="PGBD-like"/>
    <property type="match status" value="1"/>
</dbReference>
<feature type="compositionally biased region" description="Basic and acidic residues" evidence="2">
    <location>
        <begin position="757"/>
        <end position="766"/>
    </location>
</feature>
<dbReference type="InterPro" id="IPR006597">
    <property type="entry name" value="Sel1-like"/>
</dbReference>
<dbReference type="PANTHER" id="PTHR11102">
    <property type="entry name" value="SEL-1-LIKE PROTEIN"/>
    <property type="match status" value="1"/>
</dbReference>
<proteinExistence type="predicted"/>
<feature type="compositionally biased region" description="Basic and acidic residues" evidence="2">
    <location>
        <begin position="1138"/>
        <end position="1148"/>
    </location>
</feature>
<feature type="region of interest" description="Disordered" evidence="2">
    <location>
        <begin position="619"/>
        <end position="677"/>
    </location>
</feature>
<dbReference type="Pfam" id="PF01471">
    <property type="entry name" value="PG_binding_1"/>
    <property type="match status" value="1"/>
</dbReference>
<feature type="compositionally biased region" description="Polar residues" evidence="2">
    <location>
        <begin position="904"/>
        <end position="913"/>
    </location>
</feature>
<dbReference type="InterPro" id="IPR050767">
    <property type="entry name" value="Sel1_AlgK"/>
</dbReference>
<accession>A0A2T5VEC4</accession>
<feature type="compositionally biased region" description="Low complexity" evidence="2">
    <location>
        <begin position="778"/>
        <end position="790"/>
    </location>
</feature>
<dbReference type="InterPro" id="IPR002477">
    <property type="entry name" value="Peptidoglycan-bd-like"/>
</dbReference>
<organism evidence="4 5">
    <name type="scientific">Breoghania corrubedonensis</name>
    <dbReference type="NCBI Taxonomy" id="665038"/>
    <lineage>
        <taxon>Bacteria</taxon>
        <taxon>Pseudomonadati</taxon>
        <taxon>Pseudomonadota</taxon>
        <taxon>Alphaproteobacteria</taxon>
        <taxon>Hyphomicrobiales</taxon>
        <taxon>Stappiaceae</taxon>
        <taxon>Breoghania</taxon>
    </lineage>
</organism>